<gene>
    <name evidence="2" type="ordered locus">Caci_4898</name>
</gene>
<dbReference type="OrthoDB" id="7197847at2"/>
<protein>
    <recommendedName>
        <fullName evidence="4">Alpha/beta hydrolase</fullName>
    </recommendedName>
</protein>
<dbReference type="AlphaFoldDB" id="C7Q1M9"/>
<evidence type="ECO:0000313" key="3">
    <source>
        <dbReference type="Proteomes" id="UP000000851"/>
    </source>
</evidence>
<dbReference type="SUPFAM" id="SSF53474">
    <property type="entry name" value="alpha/beta-Hydrolases"/>
    <property type="match status" value="1"/>
</dbReference>
<keyword evidence="1" id="KW-0732">Signal</keyword>
<dbReference type="KEGG" id="cai:Caci_4898"/>
<dbReference type="EMBL" id="CP001700">
    <property type="protein sequence ID" value="ACU73758.1"/>
    <property type="molecule type" value="Genomic_DNA"/>
</dbReference>
<feature type="chain" id="PRO_5002980533" description="Alpha/beta hydrolase" evidence="1">
    <location>
        <begin position="32"/>
        <end position="451"/>
    </location>
</feature>
<accession>C7Q1M9</accession>
<dbReference type="InterPro" id="IPR029058">
    <property type="entry name" value="AB_hydrolase_fold"/>
</dbReference>
<feature type="signal peptide" evidence="1">
    <location>
        <begin position="1"/>
        <end position="31"/>
    </location>
</feature>
<evidence type="ECO:0000256" key="1">
    <source>
        <dbReference type="SAM" id="SignalP"/>
    </source>
</evidence>
<sequence length="451" mass="46222" precursor="true">MSTHPRRRLAVGLTVLTTLSAFVVLPSAASAAPAPPPGHHTGTLADGATWIADVPADWNGTLLLFSHGYGPTVAQDAPSSDSQTALLAAGYALAGSSYDPNGSWWALGSAERDQFQTLDAAKAVLGRPARTVSVGESMGGLVNAQIVRDAHGRVAGSLGLCGLVAGGLDLNDYQLAGEVVLATLLAPDAHVHLTGYSGPDDAAAVATTLTDAVTAAQQTPAGRARIALAAAFLNLPTWAPGQNPPAPGDAAGQESQQEAWIAAGQLAFIIGSRPSIEQAAGGDSGSTVGLDWRAQLASSPHRDEVRALYQAAGLNLNADLNALHAAPAYHADPAATAWMARTSTAGQGLTAPLLDLHTTADQLVPVEQENAFAARVRNSGDAQSLRQAYVARQGHCAFSTNEILAGLHALEHRIDTGHWGDTSAAALTADQPAGTTAFVDYRPARLVDGGR</sequence>
<dbReference type="Gene3D" id="3.40.50.1820">
    <property type="entry name" value="alpha/beta hydrolase"/>
    <property type="match status" value="1"/>
</dbReference>
<dbReference type="InParanoid" id="C7Q1M9"/>
<dbReference type="STRING" id="479433.Caci_4898"/>
<dbReference type="Proteomes" id="UP000000851">
    <property type="component" value="Chromosome"/>
</dbReference>
<reference evidence="2 3" key="1">
    <citation type="journal article" date="2009" name="Stand. Genomic Sci.">
        <title>Complete genome sequence of Catenulispora acidiphila type strain (ID 139908).</title>
        <authorList>
            <person name="Copeland A."/>
            <person name="Lapidus A."/>
            <person name="Glavina Del Rio T."/>
            <person name="Nolan M."/>
            <person name="Lucas S."/>
            <person name="Chen F."/>
            <person name="Tice H."/>
            <person name="Cheng J.F."/>
            <person name="Bruce D."/>
            <person name="Goodwin L."/>
            <person name="Pitluck S."/>
            <person name="Mikhailova N."/>
            <person name="Pati A."/>
            <person name="Ivanova N."/>
            <person name="Mavromatis K."/>
            <person name="Chen A."/>
            <person name="Palaniappan K."/>
            <person name="Chain P."/>
            <person name="Land M."/>
            <person name="Hauser L."/>
            <person name="Chang Y.J."/>
            <person name="Jeffries C.D."/>
            <person name="Chertkov O."/>
            <person name="Brettin T."/>
            <person name="Detter J.C."/>
            <person name="Han C."/>
            <person name="Ali Z."/>
            <person name="Tindall B.J."/>
            <person name="Goker M."/>
            <person name="Bristow J."/>
            <person name="Eisen J.A."/>
            <person name="Markowitz V."/>
            <person name="Hugenholtz P."/>
            <person name="Kyrpides N.C."/>
            <person name="Klenk H.P."/>
        </authorList>
    </citation>
    <scope>NUCLEOTIDE SEQUENCE [LARGE SCALE GENOMIC DNA]</scope>
    <source>
        <strain evidence="3">DSM 44928 / JCM 14897 / NBRC 102108 / NRRL B-24433 / ID139908</strain>
    </source>
</reference>
<name>C7Q1M9_CATAD</name>
<dbReference type="RefSeq" id="WP_015793487.1">
    <property type="nucleotide sequence ID" value="NC_013131.1"/>
</dbReference>
<dbReference type="HOGENOM" id="CLU_046855_0_0_11"/>
<dbReference type="eggNOG" id="COG0657">
    <property type="taxonomic scope" value="Bacteria"/>
</dbReference>
<keyword evidence="3" id="KW-1185">Reference proteome</keyword>
<organism evidence="2 3">
    <name type="scientific">Catenulispora acidiphila (strain DSM 44928 / JCM 14897 / NBRC 102108 / NRRL B-24433 / ID139908)</name>
    <dbReference type="NCBI Taxonomy" id="479433"/>
    <lineage>
        <taxon>Bacteria</taxon>
        <taxon>Bacillati</taxon>
        <taxon>Actinomycetota</taxon>
        <taxon>Actinomycetes</taxon>
        <taxon>Catenulisporales</taxon>
        <taxon>Catenulisporaceae</taxon>
        <taxon>Catenulispora</taxon>
    </lineage>
</organism>
<evidence type="ECO:0008006" key="4">
    <source>
        <dbReference type="Google" id="ProtNLM"/>
    </source>
</evidence>
<proteinExistence type="predicted"/>
<evidence type="ECO:0000313" key="2">
    <source>
        <dbReference type="EMBL" id="ACU73758.1"/>
    </source>
</evidence>